<feature type="transmembrane region" description="Helical" evidence="1">
    <location>
        <begin position="14"/>
        <end position="37"/>
    </location>
</feature>
<dbReference type="RefSeq" id="WP_248396553.1">
    <property type="nucleotide sequence ID" value="NZ_JBHSLA010000001.1"/>
</dbReference>
<evidence type="ECO:0008006" key="4">
    <source>
        <dbReference type="Google" id="ProtNLM"/>
    </source>
</evidence>
<dbReference type="Gene3D" id="2.40.50.140">
    <property type="entry name" value="Nucleic acid-binding proteins"/>
    <property type="match status" value="1"/>
</dbReference>
<name>A0ABW0C233_9FLAO</name>
<dbReference type="Proteomes" id="UP001596162">
    <property type="component" value="Unassembled WGS sequence"/>
</dbReference>
<proteinExistence type="predicted"/>
<gene>
    <name evidence="2" type="ORF">ACFPH8_01850</name>
</gene>
<accession>A0ABW0C233</accession>
<sequence>MMEWFSALELFAKFYWAIALIGSLFFLFIIITTFMGADGGEDIDDINAEAGIEFQFITFKNLVGFFTIFGWSGIACLDAGLSKPVTVIISFISGLLMMTIMAAMFHYMKKLTSSGTLDYKNAINAVGEVYLTIGANRSKIGKVSVNIQGSLRELDALTDCKTALKYGTVITVLDVTSNGILIVDTHKTT</sequence>
<evidence type="ECO:0000256" key="1">
    <source>
        <dbReference type="SAM" id="Phobius"/>
    </source>
</evidence>
<feature type="transmembrane region" description="Helical" evidence="1">
    <location>
        <begin position="87"/>
        <end position="107"/>
    </location>
</feature>
<evidence type="ECO:0000313" key="2">
    <source>
        <dbReference type="EMBL" id="MFC5194062.1"/>
    </source>
</evidence>
<feature type="transmembrane region" description="Helical" evidence="1">
    <location>
        <begin position="62"/>
        <end position="81"/>
    </location>
</feature>
<keyword evidence="1" id="KW-0812">Transmembrane</keyword>
<evidence type="ECO:0000313" key="3">
    <source>
        <dbReference type="Proteomes" id="UP001596162"/>
    </source>
</evidence>
<dbReference type="InterPro" id="IPR012340">
    <property type="entry name" value="NA-bd_OB-fold"/>
</dbReference>
<keyword evidence="1" id="KW-0472">Membrane</keyword>
<keyword evidence="3" id="KW-1185">Reference proteome</keyword>
<reference evidence="3" key="1">
    <citation type="journal article" date="2019" name="Int. J. Syst. Evol. Microbiol.">
        <title>The Global Catalogue of Microorganisms (GCM) 10K type strain sequencing project: providing services to taxonomists for standard genome sequencing and annotation.</title>
        <authorList>
            <consortium name="The Broad Institute Genomics Platform"/>
            <consortium name="The Broad Institute Genome Sequencing Center for Infectious Disease"/>
            <person name="Wu L."/>
            <person name="Ma J."/>
        </authorList>
    </citation>
    <scope>NUCLEOTIDE SEQUENCE [LARGE SCALE GENOMIC DNA]</scope>
    <source>
        <strain evidence="3">JCM 17978</strain>
    </source>
</reference>
<comment type="caution">
    <text evidence="2">The sequence shown here is derived from an EMBL/GenBank/DDBJ whole genome shotgun (WGS) entry which is preliminary data.</text>
</comment>
<organism evidence="2 3">
    <name type="scientific">Bizionia hallyeonensis</name>
    <dbReference type="NCBI Taxonomy" id="1123757"/>
    <lineage>
        <taxon>Bacteria</taxon>
        <taxon>Pseudomonadati</taxon>
        <taxon>Bacteroidota</taxon>
        <taxon>Flavobacteriia</taxon>
        <taxon>Flavobacteriales</taxon>
        <taxon>Flavobacteriaceae</taxon>
        <taxon>Bizionia</taxon>
    </lineage>
</organism>
<keyword evidence="1" id="KW-1133">Transmembrane helix</keyword>
<protein>
    <recommendedName>
        <fullName evidence="4">NfeD-like C-terminal, partner-binding</fullName>
    </recommendedName>
</protein>
<dbReference type="EMBL" id="JBHSLA010000001">
    <property type="protein sequence ID" value="MFC5194062.1"/>
    <property type="molecule type" value="Genomic_DNA"/>
</dbReference>